<evidence type="ECO:0000259" key="2">
    <source>
        <dbReference type="Pfam" id="PF13166"/>
    </source>
</evidence>
<keyword evidence="1" id="KW-0175">Coiled coil</keyword>
<feature type="coiled-coil region" evidence="1">
    <location>
        <begin position="89"/>
        <end position="123"/>
    </location>
</feature>
<dbReference type="InterPro" id="IPR026866">
    <property type="entry name" value="CR006_AAA"/>
</dbReference>
<evidence type="ECO:0000313" key="3">
    <source>
        <dbReference type="EMBL" id="PWJ95328.1"/>
    </source>
</evidence>
<dbReference type="Pfam" id="PF13166">
    <property type="entry name" value="AAA_13"/>
    <property type="match status" value="1"/>
</dbReference>
<dbReference type="Gene3D" id="3.40.50.300">
    <property type="entry name" value="P-loop containing nucleotide triphosphate hydrolases"/>
    <property type="match status" value="2"/>
</dbReference>
<reference evidence="3 4" key="1">
    <citation type="submission" date="2018-05" db="EMBL/GenBank/DDBJ databases">
        <title>Genomic Encyclopedia of Type Strains, Phase IV (KMG-IV): sequencing the most valuable type-strain genomes for metagenomic binning, comparative biology and taxonomic classification.</title>
        <authorList>
            <person name="Goeker M."/>
        </authorList>
    </citation>
    <scope>NUCLEOTIDE SEQUENCE [LARGE SCALE GENOMIC DNA]</scope>
    <source>
        <strain evidence="3 4">DSM 24906</strain>
    </source>
</reference>
<comment type="caution">
    <text evidence="3">The sequence shown here is derived from an EMBL/GenBank/DDBJ whole genome shotgun (WGS) entry which is preliminary data.</text>
</comment>
<sequence>MINKIFLDQVATYEEIEFSPSKINYIYGGNGTGKTTISKVIAEDKKYSECDICYEEDRINSIVYNKDFVKKHFSQSDSIKGIFTLGKDNKEIKEEIDEKNNQIIDLKDKREKDNDNKEIKEKEREKEMGKFINEIWEIKKKYEVDFREAFEGYIWSKKAFFDKCLKESEENKYELIKYNEIIKKKEIVFDKEPEKYERLEKLNFEKIIKLEELDILSKPIIGKDNAQIGNLIKQLKNSDWVNSGRKYLEQSKNKCPFCQQTINFEIKKDIEDFFDESYKEEYEKIKKLRNYYEESIEGLFNKIEILRKKDIKIIDLSILEEKIQILKEKAKRNLMIIDEKLKNPSNIKKLDYISTIIKDINLEIDEFNSKIETNNKIIENIKVEKKNLKYKIWRYIVEEYKGNIERYNKKIKGLNKGLENLNKNIEIKDNKIIKIEKEIELMESEITSIEYTKNEINKILKNFGFNSFKIEKASEKGFYKIVRPDGYCVEETLSEGEYNFITFLYFYKMIKGSLNPTGMIKDKIVVIDDPVSSLDSNILFIISNLVRDIIDDCKNNCKNGIKQIFLMTHNVYFHKEVTFNIKKHYLKDEKFWIIKKINELSSIEPYNKNPIQTTYEMLWTEIRDIKKINKVTVFNTFRRILEYYFNIIGGTDYKKCIEEFEYEEKLICKSLLSWINDGSHFLNDDMHIYSEFDSIEKYYNVFKMIFEKTGHKNHFDMMNKKIN</sequence>
<feature type="coiled-coil region" evidence="1">
    <location>
        <begin position="397"/>
        <end position="445"/>
    </location>
</feature>
<accession>A0AA45C7C6</accession>
<dbReference type="SUPFAM" id="SSF52540">
    <property type="entry name" value="P-loop containing nucleoside triphosphate hydrolases"/>
    <property type="match status" value="1"/>
</dbReference>
<evidence type="ECO:0000313" key="4">
    <source>
        <dbReference type="Proteomes" id="UP000245921"/>
    </source>
</evidence>
<organism evidence="3 4">
    <name type="scientific">Oceanotoga teriensis</name>
    <dbReference type="NCBI Taxonomy" id="515440"/>
    <lineage>
        <taxon>Bacteria</taxon>
        <taxon>Thermotogati</taxon>
        <taxon>Thermotogota</taxon>
        <taxon>Thermotogae</taxon>
        <taxon>Petrotogales</taxon>
        <taxon>Petrotogaceae</taxon>
        <taxon>Oceanotoga</taxon>
    </lineage>
</organism>
<dbReference type="RefSeq" id="WP_158274797.1">
    <property type="nucleotide sequence ID" value="NZ_QGGI01000006.1"/>
</dbReference>
<dbReference type="EMBL" id="QGGI01000006">
    <property type="protein sequence ID" value="PWJ95328.1"/>
    <property type="molecule type" value="Genomic_DNA"/>
</dbReference>
<name>A0AA45C7C6_9BACT</name>
<keyword evidence="4" id="KW-1185">Reference proteome</keyword>
<dbReference type="InterPro" id="IPR027417">
    <property type="entry name" value="P-loop_NTPase"/>
</dbReference>
<dbReference type="AlphaFoldDB" id="A0AA45C7C6"/>
<dbReference type="Proteomes" id="UP000245921">
    <property type="component" value="Unassembled WGS sequence"/>
</dbReference>
<gene>
    <name evidence="3" type="ORF">C7380_106136</name>
</gene>
<proteinExistence type="predicted"/>
<feature type="domain" description="Protein CR006 P-loop" evidence="2">
    <location>
        <begin position="19"/>
        <end position="707"/>
    </location>
</feature>
<protein>
    <submittedName>
        <fullName evidence="3">Wobble nucleotide-excising tRNase</fullName>
    </submittedName>
</protein>
<evidence type="ECO:0000256" key="1">
    <source>
        <dbReference type="SAM" id="Coils"/>
    </source>
</evidence>